<feature type="compositionally biased region" description="Basic and acidic residues" evidence="1">
    <location>
        <begin position="15"/>
        <end position="32"/>
    </location>
</feature>
<gene>
    <name evidence="2" type="ORF">TSPGSL018_13813</name>
</gene>
<evidence type="ECO:0000313" key="2">
    <source>
        <dbReference type="EMBL" id="JAC78991.1"/>
    </source>
</evidence>
<proteinExistence type="predicted"/>
<evidence type="ECO:0000256" key="1">
    <source>
        <dbReference type="SAM" id="MobiDB-lite"/>
    </source>
</evidence>
<sequence length="32" mass="3682">MDRGRKAGGLAKIGKVREGEREGKRRDITRER</sequence>
<dbReference type="EMBL" id="GBEZ01006407">
    <property type="protein sequence ID" value="JAC78991.1"/>
    <property type="molecule type" value="Transcribed_RNA"/>
</dbReference>
<protein>
    <submittedName>
        <fullName evidence="2">Uncharacterized protein</fullName>
    </submittedName>
</protein>
<feature type="region of interest" description="Disordered" evidence="1">
    <location>
        <begin position="1"/>
        <end position="32"/>
    </location>
</feature>
<name>A0A061S890_9CHLO</name>
<reference evidence="2" key="1">
    <citation type="submission" date="2014-05" db="EMBL/GenBank/DDBJ databases">
        <title>The transcriptome of the halophilic microalga Tetraselmis sp. GSL018 isolated from the Great Salt Lake, Utah.</title>
        <authorList>
            <person name="Jinkerson R.E."/>
            <person name="D'Adamo S."/>
            <person name="Posewitz M.C."/>
        </authorList>
    </citation>
    <scope>NUCLEOTIDE SEQUENCE</scope>
    <source>
        <strain evidence="2">GSL018</strain>
    </source>
</reference>
<accession>A0A061S890</accession>
<organism evidence="2">
    <name type="scientific">Tetraselmis sp. GSL018</name>
    <dbReference type="NCBI Taxonomy" id="582737"/>
    <lineage>
        <taxon>Eukaryota</taxon>
        <taxon>Viridiplantae</taxon>
        <taxon>Chlorophyta</taxon>
        <taxon>core chlorophytes</taxon>
        <taxon>Chlorodendrophyceae</taxon>
        <taxon>Chlorodendrales</taxon>
        <taxon>Chlorodendraceae</taxon>
        <taxon>Tetraselmis</taxon>
    </lineage>
</organism>
<dbReference type="AlphaFoldDB" id="A0A061S890"/>